<comment type="caution">
    <text evidence="2">The sequence shown here is derived from an EMBL/GenBank/DDBJ whole genome shotgun (WGS) entry which is preliminary data.</text>
</comment>
<dbReference type="Gene3D" id="1.25.40.20">
    <property type="entry name" value="Ankyrin repeat-containing domain"/>
    <property type="match status" value="1"/>
</dbReference>
<dbReference type="InterPro" id="IPR036770">
    <property type="entry name" value="Ankyrin_rpt-contain_sf"/>
</dbReference>
<dbReference type="PANTHER" id="PTHR34706">
    <property type="entry name" value="SLR1338 PROTEIN"/>
    <property type="match status" value="1"/>
</dbReference>
<keyword evidence="3" id="KW-1185">Reference proteome</keyword>
<name>A0AAN9UV62_9PEZI</name>
<proteinExistence type="predicted"/>
<accession>A0AAN9UV62</accession>
<dbReference type="EMBL" id="JAKJXP020000035">
    <property type="protein sequence ID" value="KAK7752770.1"/>
    <property type="molecule type" value="Genomic_DNA"/>
</dbReference>
<evidence type="ECO:0000256" key="1">
    <source>
        <dbReference type="PROSITE-ProRule" id="PRU00023"/>
    </source>
</evidence>
<sequence>MGIHEDAAAGSLVGPRLVNYIKNGPNVLNEQDPVGGLTPLAAATVRGYVKVVEQLLRKGAKADALSSNGESPLLLAAWKAKNNRARIIQLLLGKTPSDSVDATCPSAENYTPLMWTIMNKDIESIRLLRRAGASLEVQNDDGINAEEMAEEVEDMAVSRALRLDEPSLLSKLASAVVYFLLFIIAWLNRAKGAVRRVFGLNPKLDEDLNQNVNGSSNPGTAKFVENVDKFVKNGPLERFFGGKKDYIKELAQKTADLENDPTTPLGNRELLPKTIKVSLHQQVLYCDDSSSMKRDGRWDSQRKLVERITRITTRILPEGEGVALRFINQDVNTSLNLTLTEIGEILAPLSWKSGGNTQIGTNLRSKILEPLVYSKIETKSLERPLLVTIITDGIPSEEKNSEFVDAILECGSKLGGAGYPRDSTCSFPVLFVPALV</sequence>
<protein>
    <recommendedName>
        <fullName evidence="4">Ankyrin repeat protein</fullName>
    </recommendedName>
</protein>
<dbReference type="PANTHER" id="PTHR34706:SF3">
    <property type="entry name" value="ANKYRIN REPEAT PROTEIN (AFU_ORTHOLOGUE AFUA_7G06200)"/>
    <property type="match status" value="1"/>
</dbReference>
<feature type="repeat" description="ANK" evidence="1">
    <location>
        <begin position="35"/>
        <end position="67"/>
    </location>
</feature>
<evidence type="ECO:0000313" key="3">
    <source>
        <dbReference type="Proteomes" id="UP001320420"/>
    </source>
</evidence>
<keyword evidence="1" id="KW-0040">ANK repeat</keyword>
<dbReference type="SMART" id="SM00248">
    <property type="entry name" value="ANK"/>
    <property type="match status" value="3"/>
</dbReference>
<reference evidence="2 3" key="1">
    <citation type="submission" date="2024-02" db="EMBL/GenBank/DDBJ databases">
        <title>De novo assembly and annotation of 12 fungi associated with fruit tree decline syndrome in Ontario, Canada.</title>
        <authorList>
            <person name="Sulman M."/>
            <person name="Ellouze W."/>
            <person name="Ilyukhin E."/>
        </authorList>
    </citation>
    <scope>NUCLEOTIDE SEQUENCE [LARGE SCALE GENOMIC DNA]</scope>
    <source>
        <strain evidence="2 3">M11/M66-122</strain>
    </source>
</reference>
<feature type="repeat" description="ANK" evidence="1">
    <location>
        <begin position="108"/>
        <end position="140"/>
    </location>
</feature>
<evidence type="ECO:0008006" key="4">
    <source>
        <dbReference type="Google" id="ProtNLM"/>
    </source>
</evidence>
<organism evidence="2 3">
    <name type="scientific">Diatrype stigma</name>
    <dbReference type="NCBI Taxonomy" id="117547"/>
    <lineage>
        <taxon>Eukaryota</taxon>
        <taxon>Fungi</taxon>
        <taxon>Dikarya</taxon>
        <taxon>Ascomycota</taxon>
        <taxon>Pezizomycotina</taxon>
        <taxon>Sordariomycetes</taxon>
        <taxon>Xylariomycetidae</taxon>
        <taxon>Xylariales</taxon>
        <taxon>Diatrypaceae</taxon>
        <taxon>Diatrype</taxon>
    </lineage>
</organism>
<dbReference type="AlphaFoldDB" id="A0AAN9UV62"/>
<dbReference type="Proteomes" id="UP001320420">
    <property type="component" value="Unassembled WGS sequence"/>
</dbReference>
<dbReference type="Pfam" id="PF12796">
    <property type="entry name" value="Ank_2"/>
    <property type="match status" value="1"/>
</dbReference>
<dbReference type="InterPro" id="IPR002110">
    <property type="entry name" value="Ankyrin_rpt"/>
</dbReference>
<dbReference type="SUPFAM" id="SSF48403">
    <property type="entry name" value="Ankyrin repeat"/>
    <property type="match status" value="1"/>
</dbReference>
<dbReference type="PROSITE" id="PS50297">
    <property type="entry name" value="ANK_REP_REGION"/>
    <property type="match status" value="1"/>
</dbReference>
<gene>
    <name evidence="2" type="ORF">SLS62_005322</name>
</gene>
<dbReference type="PROSITE" id="PS50088">
    <property type="entry name" value="ANK_REPEAT"/>
    <property type="match status" value="2"/>
</dbReference>
<evidence type="ECO:0000313" key="2">
    <source>
        <dbReference type="EMBL" id="KAK7752770.1"/>
    </source>
</evidence>